<accession>A0A5P2B547</accession>
<dbReference type="AlphaFoldDB" id="A0A5P2B547"/>
<reference evidence="1 2" key="1">
    <citation type="submission" date="2018-05" db="EMBL/GenBank/DDBJ databases">
        <title>Streptomyces venezuelae.</title>
        <authorList>
            <person name="Kim W."/>
            <person name="Lee N."/>
            <person name="Cho B.-K."/>
        </authorList>
    </citation>
    <scope>NUCLEOTIDE SEQUENCE [LARGE SCALE GENOMIC DNA]</scope>
    <source>
        <strain evidence="1 2">ATCC 14583</strain>
    </source>
</reference>
<name>A0A5P2B547_STRVZ</name>
<dbReference type="OrthoDB" id="4312518at2"/>
<evidence type="ECO:0000313" key="1">
    <source>
        <dbReference type="EMBL" id="QES25564.1"/>
    </source>
</evidence>
<dbReference type="RefSeq" id="WP_150164646.1">
    <property type="nucleotide sequence ID" value="NZ_CP029193.1"/>
</dbReference>
<organism evidence="1 2">
    <name type="scientific">Streptomyces venezuelae</name>
    <dbReference type="NCBI Taxonomy" id="54571"/>
    <lineage>
        <taxon>Bacteria</taxon>
        <taxon>Bacillati</taxon>
        <taxon>Actinomycetota</taxon>
        <taxon>Actinomycetes</taxon>
        <taxon>Kitasatosporales</taxon>
        <taxon>Streptomycetaceae</taxon>
        <taxon>Streptomyces</taxon>
    </lineage>
</organism>
<evidence type="ECO:0000313" key="2">
    <source>
        <dbReference type="Proteomes" id="UP000323046"/>
    </source>
</evidence>
<keyword evidence="2" id="KW-1185">Reference proteome</keyword>
<proteinExistence type="predicted"/>
<protein>
    <submittedName>
        <fullName evidence="1">Uncharacterized protein</fullName>
    </submittedName>
</protein>
<sequence length="101" mass="11143">MANETTNTAFYRWLLTQCRRAGYDIDALETHTEIIMITSVALSEGLTPETTGHIADALGVTSRELTRAYLGEMRRKTIPELLTHPDLAALDTHLNEIAGTA</sequence>
<dbReference type="Proteomes" id="UP000323046">
    <property type="component" value="Chromosome"/>
</dbReference>
<gene>
    <name evidence="1" type="ORF">DEJ47_03015</name>
</gene>
<dbReference type="EMBL" id="CP029193">
    <property type="protein sequence ID" value="QES25564.1"/>
    <property type="molecule type" value="Genomic_DNA"/>
</dbReference>